<dbReference type="RefSeq" id="WP_015301400.1">
    <property type="nucleotide sequence ID" value="NC_019964.1"/>
</dbReference>
<reference evidence="4" key="1">
    <citation type="submission" date="2011-09" db="EMBL/GenBank/DDBJ databases">
        <title>Complete sequence of Halovivax ruber XH-70.</title>
        <authorList>
            <consortium name="US DOE Joint Genome Institute"/>
            <person name="Lucas S."/>
            <person name="Han J."/>
            <person name="Lapidus A."/>
            <person name="Cheng J.-F."/>
            <person name="Goodwin L."/>
            <person name="Pitluck S."/>
            <person name="Peters L."/>
            <person name="Mikhailova N."/>
            <person name="Davenport K."/>
            <person name="Detter J.C."/>
            <person name="Han C."/>
            <person name="Tapia R."/>
            <person name="Land M."/>
            <person name="Hauser L."/>
            <person name="Kyrpides N."/>
            <person name="Ivanova N."/>
            <person name="Pagani I."/>
            <person name="Sproer C."/>
            <person name="Anderson I."/>
            <person name="Woyke T."/>
        </authorList>
    </citation>
    <scope>NUCLEOTIDE SEQUENCE</scope>
    <source>
        <strain evidence="4">XH-70</strain>
    </source>
</reference>
<dbReference type="InterPro" id="IPR036135">
    <property type="entry name" value="MoeA_linker/N_sf"/>
</dbReference>
<dbReference type="Gene3D" id="3.90.105.10">
    <property type="entry name" value="Molybdopterin biosynthesis moea protein, domain 2"/>
    <property type="match status" value="1"/>
</dbReference>
<dbReference type="HOGENOM" id="CLU_010186_3_0_2"/>
<accession>L0IDG7</accession>
<dbReference type="OrthoDB" id="31371at2157"/>
<dbReference type="Pfam" id="PF00994">
    <property type="entry name" value="MoCF_biosynth"/>
    <property type="match status" value="1"/>
</dbReference>
<dbReference type="GO" id="GO:0061599">
    <property type="term" value="F:molybdopterin molybdotransferase activity"/>
    <property type="evidence" value="ECO:0007669"/>
    <property type="project" value="TreeGrafter"/>
</dbReference>
<dbReference type="Pfam" id="PF03453">
    <property type="entry name" value="MoeA_N"/>
    <property type="match status" value="1"/>
</dbReference>
<dbReference type="Gene3D" id="3.40.980.10">
    <property type="entry name" value="MoaB/Mog-like domain"/>
    <property type="match status" value="1"/>
</dbReference>
<dbReference type="Pfam" id="PF12727">
    <property type="entry name" value="PBP_like"/>
    <property type="match status" value="1"/>
</dbReference>
<dbReference type="NCBIfam" id="TIGR00177">
    <property type="entry name" value="molyb_syn"/>
    <property type="match status" value="1"/>
</dbReference>
<dbReference type="UniPathway" id="UPA00344"/>
<dbReference type="GO" id="GO:0005737">
    <property type="term" value="C:cytoplasm"/>
    <property type="evidence" value="ECO:0007669"/>
    <property type="project" value="TreeGrafter"/>
</dbReference>
<dbReference type="InterPro" id="IPR001453">
    <property type="entry name" value="MoaB/Mog_dom"/>
</dbReference>
<protein>
    <submittedName>
        <fullName evidence="4">Molybdenum cofactor synthesis domain protein</fullName>
    </submittedName>
</protein>
<dbReference type="eggNOG" id="arCOG00217">
    <property type="taxonomic scope" value="Archaea"/>
</dbReference>
<dbReference type="GO" id="GO:0006777">
    <property type="term" value="P:Mo-molybdopterin cofactor biosynthetic process"/>
    <property type="evidence" value="ECO:0007669"/>
    <property type="project" value="UniProtKB-KW"/>
</dbReference>
<organism evidence="4 5">
    <name type="scientific">Halovivax ruber (strain DSM 18193 / JCM 13892 / XH-70)</name>
    <dbReference type="NCBI Taxonomy" id="797302"/>
    <lineage>
        <taxon>Archaea</taxon>
        <taxon>Methanobacteriati</taxon>
        <taxon>Methanobacteriota</taxon>
        <taxon>Stenosarchaea group</taxon>
        <taxon>Halobacteria</taxon>
        <taxon>Halobacteriales</taxon>
        <taxon>Natrialbaceae</taxon>
        <taxon>Halovivax</taxon>
    </lineage>
</organism>
<dbReference type="NCBIfam" id="NF011068">
    <property type="entry name" value="PRK14498.1"/>
    <property type="match status" value="1"/>
</dbReference>
<keyword evidence="5" id="KW-1185">Reference proteome</keyword>
<dbReference type="NCBIfam" id="NF045515">
    <property type="entry name" value="Glp_gephyrin"/>
    <property type="match status" value="1"/>
</dbReference>
<dbReference type="KEGG" id="hru:Halru_2202"/>
<dbReference type="InterPro" id="IPR036688">
    <property type="entry name" value="MoeA_C_domain_IV_sf"/>
</dbReference>
<dbReference type="InterPro" id="IPR008284">
    <property type="entry name" value="MoCF_biosynth_CS"/>
</dbReference>
<dbReference type="PROSITE" id="PS01079">
    <property type="entry name" value="MOCF_BIOSYNTHESIS_2"/>
    <property type="match status" value="1"/>
</dbReference>
<evidence type="ECO:0000313" key="4">
    <source>
        <dbReference type="EMBL" id="AGB16789.1"/>
    </source>
</evidence>
<evidence type="ECO:0000259" key="3">
    <source>
        <dbReference type="SMART" id="SM00852"/>
    </source>
</evidence>
<dbReference type="CDD" id="cd00887">
    <property type="entry name" value="MoeA"/>
    <property type="match status" value="1"/>
</dbReference>
<dbReference type="PANTHER" id="PTHR10192:SF5">
    <property type="entry name" value="GEPHYRIN"/>
    <property type="match status" value="1"/>
</dbReference>
<feature type="domain" description="MoaB/Mog" evidence="3">
    <location>
        <begin position="203"/>
        <end position="342"/>
    </location>
</feature>
<dbReference type="InterPro" id="IPR005111">
    <property type="entry name" value="MoeA_C_domain_IV"/>
</dbReference>
<dbReference type="Gene3D" id="2.40.340.10">
    <property type="entry name" value="MoeA, C-terminal, domain IV"/>
    <property type="match status" value="1"/>
</dbReference>
<dbReference type="InterPro" id="IPR005110">
    <property type="entry name" value="MoeA_linker/N"/>
</dbReference>
<dbReference type="SUPFAM" id="SSF53850">
    <property type="entry name" value="Periplasmic binding protein-like II"/>
    <property type="match status" value="1"/>
</dbReference>
<proteinExistence type="predicted"/>
<evidence type="ECO:0000313" key="5">
    <source>
        <dbReference type="Proteomes" id="UP000010846"/>
    </source>
</evidence>
<comment type="pathway">
    <text evidence="1">Cofactor biosynthesis; molybdopterin biosynthesis.</text>
</comment>
<dbReference type="STRING" id="797302.Halru_2202"/>
<dbReference type="GeneID" id="14376710"/>
<sequence length="651" mass="67414">MDHTDRTDLSPPSAAREAIRDLARSTGTEHVPLDEASGRVLAERIEAGLDVPGFDRAALDGYALRAADTDGAGEGMDSADENELARLALVGTVRAGERPDVSVGEGEAVEISTGAVLPPGADAMVPVEQTERVSADEPSSSGDEEVRVEPILAAGDNVSPAGSDIAAGQRALGPGTRLTPREIGLLAALGTETVAVRSPPRVGIVSTGDELVPPGDPIDGRRGEIYDVNGVAIAAAVEAAGGDPVRYPHVGDDWEAMEAVLRTAADECDLVLSSGSTSAGALDVVYRLVDELGELLLHGVRIKPGKPMLVGRLDGTGYVGLPGYPVSAMTVFRTFVAPAIRAAAGQPAPRTATVTGRMAVDERFAEDRHRLVPVGLIEPATTTDEDSTDSEILEGHAAASSPPLVYPVDRGSGATTSLARADGVVEMPAATDRLAAGERVTVSLFSPSVRPPSLLVVGEDDPTVSRALDDLENPRYLSDGSRPALRSLAAGVPDVAVVAGPIEDGHDGRELTRFTREWGLLVPAGNPDEVAGVADLVDRDLSFVNRTADSGLRRQFDAELAAFASTPGRDRAAVVSAIDGVDIGLPGHESPARRVARGEADVGLGLRDSAGGDLSFVSLGEQPVRLLANPDRVGKLAIDQLIAAIDRRTGP</sequence>
<name>L0IDG7_HALRX</name>
<dbReference type="InterPro" id="IPR038987">
    <property type="entry name" value="MoeA-like"/>
</dbReference>
<keyword evidence="2" id="KW-0501">Molybdenum cofactor biosynthesis</keyword>
<dbReference type="EMBL" id="CP003050">
    <property type="protein sequence ID" value="AGB16789.1"/>
    <property type="molecule type" value="Genomic_DNA"/>
</dbReference>
<dbReference type="Pfam" id="PF03454">
    <property type="entry name" value="MoeA_C"/>
    <property type="match status" value="1"/>
</dbReference>
<gene>
    <name evidence="4" type="ordered locus">Halru_2202</name>
</gene>
<dbReference type="Gene3D" id="2.170.190.11">
    <property type="entry name" value="Molybdopterin biosynthesis moea protein, domain 3"/>
    <property type="match status" value="1"/>
</dbReference>
<dbReference type="InterPro" id="IPR024370">
    <property type="entry name" value="PBP_domain"/>
</dbReference>
<dbReference type="eggNOG" id="arCOG00230">
    <property type="taxonomic scope" value="Archaea"/>
</dbReference>
<dbReference type="AlphaFoldDB" id="L0IDG7"/>
<dbReference type="SUPFAM" id="SSF53218">
    <property type="entry name" value="Molybdenum cofactor biosynthesis proteins"/>
    <property type="match status" value="1"/>
</dbReference>
<dbReference type="SMART" id="SM00852">
    <property type="entry name" value="MoCF_biosynth"/>
    <property type="match status" value="1"/>
</dbReference>
<dbReference type="PANTHER" id="PTHR10192">
    <property type="entry name" value="MOLYBDOPTERIN BIOSYNTHESIS PROTEIN"/>
    <property type="match status" value="1"/>
</dbReference>
<dbReference type="SUPFAM" id="SSF63882">
    <property type="entry name" value="MoeA N-terminal region -like"/>
    <property type="match status" value="1"/>
</dbReference>
<dbReference type="Proteomes" id="UP000010846">
    <property type="component" value="Chromosome"/>
</dbReference>
<dbReference type="SUPFAM" id="SSF63867">
    <property type="entry name" value="MoeA C-terminal domain-like"/>
    <property type="match status" value="1"/>
</dbReference>
<dbReference type="InterPro" id="IPR036425">
    <property type="entry name" value="MoaB/Mog-like_dom_sf"/>
</dbReference>
<evidence type="ECO:0000256" key="2">
    <source>
        <dbReference type="ARBA" id="ARBA00023150"/>
    </source>
</evidence>
<evidence type="ECO:0000256" key="1">
    <source>
        <dbReference type="ARBA" id="ARBA00005046"/>
    </source>
</evidence>